<dbReference type="AlphaFoldDB" id="A0A2K5XYY5"/>
<dbReference type="Proteomes" id="UP000233140">
    <property type="component" value="Unassembled WGS sequence"/>
</dbReference>
<dbReference type="Pfam" id="PF00121">
    <property type="entry name" value="TIM"/>
    <property type="match status" value="1"/>
</dbReference>
<comment type="catalytic activity">
    <reaction evidence="13">
        <text>D-glyceraldehyde 3-phosphate = dihydroxyacetone phosphate</text>
        <dbReference type="Rhea" id="RHEA:18585"/>
        <dbReference type="ChEBI" id="CHEBI:57642"/>
        <dbReference type="ChEBI" id="CHEBI:59776"/>
        <dbReference type="EC" id="5.3.1.1"/>
    </reaction>
</comment>
<keyword evidence="15" id="KW-1185">Reference proteome</keyword>
<dbReference type="CDD" id="cd00311">
    <property type="entry name" value="TIM"/>
    <property type="match status" value="1"/>
</dbReference>
<evidence type="ECO:0000256" key="13">
    <source>
        <dbReference type="RuleBase" id="RU363013"/>
    </source>
</evidence>
<dbReference type="Ensembl" id="ENSMLET00000031872.1">
    <property type="protein sequence ID" value="ENSMLEP00000008485.1"/>
    <property type="gene ID" value="ENSMLEG00000028437.1"/>
</dbReference>
<dbReference type="GO" id="GO:0008929">
    <property type="term" value="F:methylglyoxal synthase activity"/>
    <property type="evidence" value="ECO:0007669"/>
    <property type="project" value="UniProtKB-EC"/>
</dbReference>
<dbReference type="Gene3D" id="3.20.20.70">
    <property type="entry name" value="Aldolase class I"/>
    <property type="match status" value="1"/>
</dbReference>
<keyword evidence="9" id="KW-0488">Methylation</keyword>
<evidence type="ECO:0000256" key="3">
    <source>
        <dbReference type="ARBA" id="ARBA00004104"/>
    </source>
</evidence>
<evidence type="ECO:0000256" key="9">
    <source>
        <dbReference type="ARBA" id="ARBA00022481"/>
    </source>
</evidence>
<proteinExistence type="inferred from homology"/>
<dbReference type="InterPro" id="IPR000652">
    <property type="entry name" value="Triosephosphate_isomerase"/>
</dbReference>
<dbReference type="EC" id="5.3.1.1" evidence="13"/>
<dbReference type="SUPFAM" id="SSF51351">
    <property type="entry name" value="Triosephosphate isomerase (TIM)"/>
    <property type="match status" value="1"/>
</dbReference>
<keyword evidence="8 13" id="KW-0312">Gluconeogenesis</keyword>
<dbReference type="UniPathway" id="UPA00109">
    <property type="reaction ID" value="UER00189"/>
</dbReference>
<dbReference type="PROSITE" id="PS51440">
    <property type="entry name" value="TIM_2"/>
    <property type="match status" value="1"/>
</dbReference>
<evidence type="ECO:0000256" key="8">
    <source>
        <dbReference type="ARBA" id="ARBA00022432"/>
    </source>
</evidence>
<comment type="subunit">
    <text evidence="6">Homodimer.</text>
</comment>
<keyword evidence="10" id="KW-0944">Nitration</keyword>
<dbReference type="GO" id="GO:0006096">
    <property type="term" value="P:glycolytic process"/>
    <property type="evidence" value="ECO:0007669"/>
    <property type="project" value="UniProtKB-UniPathway"/>
</dbReference>
<evidence type="ECO:0000256" key="10">
    <source>
        <dbReference type="ARBA" id="ARBA00023074"/>
    </source>
</evidence>
<dbReference type="UniPathway" id="UPA00138"/>
<dbReference type="InterPro" id="IPR013785">
    <property type="entry name" value="Aldolase_TIM"/>
</dbReference>
<evidence type="ECO:0000256" key="4">
    <source>
        <dbReference type="ARBA" id="ARBA00004680"/>
    </source>
</evidence>
<evidence type="ECO:0000256" key="7">
    <source>
        <dbReference type="ARBA" id="ARBA00019397"/>
    </source>
</evidence>
<dbReference type="GO" id="GO:0005829">
    <property type="term" value="C:cytosol"/>
    <property type="evidence" value="ECO:0007669"/>
    <property type="project" value="TreeGrafter"/>
</dbReference>
<comment type="catalytic activity">
    <reaction evidence="1">
        <text>dihydroxyacetone phosphate = methylglyoxal + phosphate</text>
        <dbReference type="Rhea" id="RHEA:17937"/>
        <dbReference type="ChEBI" id="CHEBI:17158"/>
        <dbReference type="ChEBI" id="CHEBI:43474"/>
        <dbReference type="ChEBI" id="CHEBI:57642"/>
        <dbReference type="EC" id="4.2.3.3"/>
    </reaction>
</comment>
<organism evidence="14 15">
    <name type="scientific">Mandrillus leucophaeus</name>
    <name type="common">Drill</name>
    <name type="synonym">Papio leucophaeus</name>
    <dbReference type="NCBI Taxonomy" id="9568"/>
    <lineage>
        <taxon>Eukaryota</taxon>
        <taxon>Metazoa</taxon>
        <taxon>Chordata</taxon>
        <taxon>Craniata</taxon>
        <taxon>Vertebrata</taxon>
        <taxon>Euteleostomi</taxon>
        <taxon>Mammalia</taxon>
        <taxon>Eutheria</taxon>
        <taxon>Euarchontoglires</taxon>
        <taxon>Primates</taxon>
        <taxon>Haplorrhini</taxon>
        <taxon>Catarrhini</taxon>
        <taxon>Cercopithecidae</taxon>
        <taxon>Cercopithecinae</taxon>
        <taxon>Mandrillus</taxon>
    </lineage>
</organism>
<comment type="function">
    <text evidence="2">Triosephosphate isomerase is an extremely efficient metabolic enzyme that catalyzes the interconversion between dihydroxyacetone phosphate (DHAP) and D-glyceraldehyde-3-phosphate (G3P) in glycolysis and gluconeogenesis.</text>
</comment>
<dbReference type="InterPro" id="IPR035990">
    <property type="entry name" value="TIM_sf"/>
</dbReference>
<keyword evidence="12 13" id="KW-0413">Isomerase</keyword>
<evidence type="ECO:0000313" key="14">
    <source>
        <dbReference type="Ensembl" id="ENSMLEP00000008485.1"/>
    </source>
</evidence>
<comment type="pathway">
    <text evidence="4 13">Carbohydrate degradation; glycolysis; D-glyceraldehyde 3-phosphate from glycerone phosphate: step 1/1.</text>
</comment>
<dbReference type="OMA" id="EWAEEEW"/>
<name>A0A2K5XYY5_MANLE</name>
<evidence type="ECO:0000256" key="6">
    <source>
        <dbReference type="ARBA" id="ARBA00011738"/>
    </source>
</evidence>
<dbReference type="GO" id="GO:0004807">
    <property type="term" value="F:triose-phosphate isomerase activity"/>
    <property type="evidence" value="ECO:0007669"/>
    <property type="project" value="UniProtKB-EC"/>
</dbReference>
<dbReference type="GeneTree" id="ENSGT00390000013354"/>
<comment type="function">
    <text evidence="3">It is also responsible for the non-negligible production of methylglyoxal a reactive cytotoxic side-product that modifies and can alter proteins, DNA and lipids.</text>
</comment>
<dbReference type="GO" id="GO:0046166">
    <property type="term" value="P:glyceraldehyde-3-phosphate biosynthetic process"/>
    <property type="evidence" value="ECO:0007669"/>
    <property type="project" value="TreeGrafter"/>
</dbReference>
<dbReference type="PANTHER" id="PTHR21139:SF2">
    <property type="entry name" value="TRIOSEPHOSPHATE ISOMERASE"/>
    <property type="match status" value="1"/>
</dbReference>
<evidence type="ECO:0000256" key="2">
    <source>
        <dbReference type="ARBA" id="ARBA00002041"/>
    </source>
</evidence>
<evidence type="ECO:0000256" key="11">
    <source>
        <dbReference type="ARBA" id="ARBA00023152"/>
    </source>
</evidence>
<dbReference type="NCBIfam" id="TIGR00419">
    <property type="entry name" value="tim"/>
    <property type="match status" value="1"/>
</dbReference>
<dbReference type="GO" id="GO:0006094">
    <property type="term" value="P:gluconeogenesis"/>
    <property type="evidence" value="ECO:0007669"/>
    <property type="project" value="UniProtKB-UniPathway"/>
</dbReference>
<dbReference type="PANTHER" id="PTHR21139">
    <property type="entry name" value="TRIOSEPHOSPHATE ISOMERASE"/>
    <property type="match status" value="1"/>
</dbReference>
<reference evidence="14" key="2">
    <citation type="submission" date="2025-09" db="UniProtKB">
        <authorList>
            <consortium name="Ensembl"/>
        </authorList>
    </citation>
    <scope>IDENTIFICATION</scope>
</reference>
<evidence type="ECO:0000256" key="12">
    <source>
        <dbReference type="ARBA" id="ARBA00023235"/>
    </source>
</evidence>
<sequence>ADTDLQCLISSAVVPSKKFFMMGELEDEWAEEEWFALPSTAYINFTQQKLDPKIAVPVQNCYKVTNGAFTGEISPGKIKDCRARWVVLGHSERRHVFGESDEQIGQKVAHALAELLGVITCIGKKLDAREAGITKKVVFEQTKVIADKVKDWSKVILAYEPVWDIGTGKTATPQKAQEVQKKLQGCLKSNISDVVQSTRITYGGSVTRVTCKELASQPDVDGFLLGGASLKPEFVDINAKQ</sequence>
<accession>A0A2K5XYY5</accession>
<keyword evidence="11 13" id="KW-0324">Glycolysis</keyword>
<evidence type="ECO:0000256" key="1">
    <source>
        <dbReference type="ARBA" id="ARBA00000726"/>
    </source>
</evidence>
<protein>
    <recommendedName>
        <fullName evidence="7 13">Triosephosphate isomerase</fullName>
        <ecNumber evidence="13">5.3.1.1</ecNumber>
    </recommendedName>
</protein>
<dbReference type="STRING" id="9568.ENSMLEP00000008485"/>
<reference evidence="14" key="1">
    <citation type="submission" date="2025-08" db="UniProtKB">
        <authorList>
            <consortium name="Ensembl"/>
        </authorList>
    </citation>
    <scope>IDENTIFICATION</scope>
</reference>
<dbReference type="GO" id="GO:0019563">
    <property type="term" value="P:glycerol catabolic process"/>
    <property type="evidence" value="ECO:0007669"/>
    <property type="project" value="TreeGrafter"/>
</dbReference>
<evidence type="ECO:0000256" key="5">
    <source>
        <dbReference type="ARBA" id="ARBA00007422"/>
    </source>
</evidence>
<comment type="similarity">
    <text evidence="5 13">Belongs to the triosephosphate isomerase family.</text>
</comment>
<evidence type="ECO:0000313" key="15">
    <source>
        <dbReference type="Proteomes" id="UP000233140"/>
    </source>
</evidence>
<comment type="pathway">
    <text evidence="13">Carbohydrate biosynthesis; gluconeogenesis.</text>
</comment>